<gene>
    <name evidence="1" type="ORF">Taro_051369</name>
</gene>
<proteinExistence type="predicted"/>
<dbReference type="Proteomes" id="UP000652761">
    <property type="component" value="Unassembled WGS sequence"/>
</dbReference>
<evidence type="ECO:0000313" key="1">
    <source>
        <dbReference type="EMBL" id="MQM18379.1"/>
    </source>
</evidence>
<organism evidence="1 2">
    <name type="scientific">Colocasia esculenta</name>
    <name type="common">Wild taro</name>
    <name type="synonym">Arum esculentum</name>
    <dbReference type="NCBI Taxonomy" id="4460"/>
    <lineage>
        <taxon>Eukaryota</taxon>
        <taxon>Viridiplantae</taxon>
        <taxon>Streptophyta</taxon>
        <taxon>Embryophyta</taxon>
        <taxon>Tracheophyta</taxon>
        <taxon>Spermatophyta</taxon>
        <taxon>Magnoliopsida</taxon>
        <taxon>Liliopsida</taxon>
        <taxon>Araceae</taxon>
        <taxon>Aroideae</taxon>
        <taxon>Colocasieae</taxon>
        <taxon>Colocasia</taxon>
    </lineage>
</organism>
<comment type="caution">
    <text evidence="1">The sequence shown here is derived from an EMBL/GenBank/DDBJ whole genome shotgun (WGS) entry which is preliminary data.</text>
</comment>
<dbReference type="EMBL" id="NMUH01008150">
    <property type="protein sequence ID" value="MQM18379.1"/>
    <property type="molecule type" value="Genomic_DNA"/>
</dbReference>
<name>A0A843XFX1_COLES</name>
<sequence length="115" mass="13197">MRIGLRNHQESKNREENSSCHQKDFWRALKRVLSCWMAKRRTGRLTSLGEVSSVDTTSSRVDTLGLEHCVDTSMGCVDTTLEEIMYSLVEGRIVKSHESLKSQADTLHFELWDLP</sequence>
<evidence type="ECO:0000313" key="2">
    <source>
        <dbReference type="Proteomes" id="UP000652761"/>
    </source>
</evidence>
<protein>
    <submittedName>
        <fullName evidence="1">Uncharacterized protein</fullName>
    </submittedName>
</protein>
<accession>A0A843XFX1</accession>
<dbReference type="AlphaFoldDB" id="A0A843XFX1"/>
<reference evidence="1" key="1">
    <citation type="submission" date="2017-07" db="EMBL/GenBank/DDBJ databases">
        <title>Taro Niue Genome Assembly and Annotation.</title>
        <authorList>
            <person name="Atibalentja N."/>
            <person name="Keating K."/>
            <person name="Fields C.J."/>
        </authorList>
    </citation>
    <scope>NUCLEOTIDE SEQUENCE</scope>
    <source>
        <strain evidence="1">Niue_2</strain>
        <tissue evidence="1">Leaf</tissue>
    </source>
</reference>
<keyword evidence="2" id="KW-1185">Reference proteome</keyword>